<dbReference type="InterPro" id="IPR038732">
    <property type="entry name" value="HpyO/CreE_NAD-binding"/>
</dbReference>
<protein>
    <recommendedName>
        <fullName evidence="2">FAD-dependent urate hydroxylase HpyO/Asp monooxygenase CreE-like FAD/NAD(P)-binding domain-containing protein</fullName>
    </recommendedName>
</protein>
<dbReference type="EMBL" id="CP051684">
    <property type="protein sequence ID" value="QJD90985.1"/>
    <property type="molecule type" value="Genomic_DNA"/>
</dbReference>
<gene>
    <name evidence="3" type="ORF">HH213_13365</name>
</gene>
<proteinExistence type="predicted"/>
<dbReference type="PANTHER" id="PTHR40254">
    <property type="entry name" value="BLR0577 PROTEIN"/>
    <property type="match status" value="1"/>
</dbReference>
<dbReference type="RefSeq" id="WP_169112535.1">
    <property type="nucleotide sequence ID" value="NZ_CP051684.1"/>
</dbReference>
<reference evidence="3 4" key="1">
    <citation type="submission" date="2020-04" db="EMBL/GenBank/DDBJ databases">
        <title>Genome sequencing of novel species.</title>
        <authorList>
            <person name="Heo J."/>
            <person name="Kim S.-J."/>
            <person name="Kim J.-S."/>
            <person name="Hong S.-B."/>
            <person name="Kwon S.-W."/>
        </authorList>
    </citation>
    <scope>NUCLEOTIDE SEQUENCE [LARGE SCALE GENOMIC DNA]</scope>
    <source>
        <strain evidence="3 4">AF9R3</strain>
    </source>
</reference>
<name>A0ABX6M9I9_9BURK</name>
<dbReference type="Gene3D" id="3.50.50.60">
    <property type="entry name" value="FAD/NAD(P)-binding domain"/>
    <property type="match status" value="1"/>
</dbReference>
<evidence type="ECO:0000313" key="4">
    <source>
        <dbReference type="Proteomes" id="UP000503117"/>
    </source>
</evidence>
<dbReference type="InterPro" id="IPR052189">
    <property type="entry name" value="L-asp_N-monooxygenase_NS-form"/>
</dbReference>
<evidence type="ECO:0000259" key="2">
    <source>
        <dbReference type="Pfam" id="PF13454"/>
    </source>
</evidence>
<feature type="domain" description="FAD-dependent urate hydroxylase HpyO/Asp monooxygenase CreE-like FAD/NAD(P)-binding" evidence="2">
    <location>
        <begin position="8"/>
        <end position="183"/>
    </location>
</feature>
<dbReference type="PANTHER" id="PTHR40254:SF1">
    <property type="entry name" value="BLR0577 PROTEIN"/>
    <property type="match status" value="1"/>
</dbReference>
<accession>A0ABX6M9I9</accession>
<feature type="region of interest" description="Disordered" evidence="1">
    <location>
        <begin position="625"/>
        <end position="648"/>
    </location>
</feature>
<dbReference type="Proteomes" id="UP000503117">
    <property type="component" value="Chromosome"/>
</dbReference>
<evidence type="ECO:0000256" key="1">
    <source>
        <dbReference type="SAM" id="MobiDB-lite"/>
    </source>
</evidence>
<sequence length="648" mass="70501">MKRTSITIIGMGPRGLSVFERLAALALHRQLLLDLILIEPGECGPGVHVARQPQHLLINTLASQVTMFPAAGAVRHAPVCATPSLTVWARQMGYRRVGDRYYRLGGSGGHDIGEADYLPRSLLGEYLAWVYQQLAAALPAGVVVTHHRQRAVDLSQRPDGSSVIELDSGYVVTSDFVFLTTGHGSNLPSDLDARLGKFAQDHARYNSRLGFVRQVYPMEQLSRISADARVAIQGLGLSAHDVIAELTVGRGGEFVAGPEGLRYLPSGREPQLTLCSRNCLPYAARGVNQKGLDGRHQARHFTVDAVEALRRQALIARGSSQLDFDRELLPLLKREIADAYRAAAAATAAPNRAASAADQGGVAPVSPPVHAAAELDQDALLAELLFPLHERQFASLAEFRSYFRDWLQADLAEARRGNLASPTKAATDVLRDVRATLQSAIEHGGLTPASHRKFLNVYHPAINRAAFGPPLRRNEELLALLDAGVITLQAGPGSRVDIDETESTYLLTTKFSGGAVQHPVDVVVIARLEPFVPETDTSLLIRNMLKRGLVRPYYNGMFHPGGIDLNRAGQPLDAAGAALANIWALGYLTEGAHYYTHALPRPQLRSRQVWDAEQCVMALAAKMTANQRRNPHKRSAAHAQKHDTLQSN</sequence>
<keyword evidence="4" id="KW-1185">Reference proteome</keyword>
<organism evidence="3 4">
    <name type="scientific">Duganella dendranthematis</name>
    <dbReference type="NCBI Taxonomy" id="2728021"/>
    <lineage>
        <taxon>Bacteria</taxon>
        <taxon>Pseudomonadati</taxon>
        <taxon>Pseudomonadota</taxon>
        <taxon>Betaproteobacteria</taxon>
        <taxon>Burkholderiales</taxon>
        <taxon>Oxalobacteraceae</taxon>
        <taxon>Telluria group</taxon>
        <taxon>Duganella</taxon>
    </lineage>
</organism>
<dbReference type="SUPFAM" id="SSF51905">
    <property type="entry name" value="FAD/NAD(P)-binding domain"/>
    <property type="match status" value="1"/>
</dbReference>
<dbReference type="Pfam" id="PF13454">
    <property type="entry name" value="NAD_binding_9"/>
    <property type="match status" value="1"/>
</dbReference>
<evidence type="ECO:0000313" key="3">
    <source>
        <dbReference type="EMBL" id="QJD90985.1"/>
    </source>
</evidence>
<dbReference type="InterPro" id="IPR036188">
    <property type="entry name" value="FAD/NAD-bd_sf"/>
</dbReference>